<proteinExistence type="predicted"/>
<dbReference type="EMBL" id="LS974623">
    <property type="protein sequence ID" value="CAG7902086.1"/>
    <property type="molecule type" value="Genomic_DNA"/>
</dbReference>
<sequence length="88" mass="10484">MTASAFSSASQVTFDSQLKLLQKFLCLLLNMKLKRRELVYMFRVGYMRILLVNLVRRHCFPVYWNGDNRCVLRGQKHLPNIWRLHIVS</sequence>
<dbReference type="AlphaFoldDB" id="A0A3P6BP50"/>
<protein>
    <submittedName>
        <fullName evidence="1">Uncharacterized protein</fullName>
    </submittedName>
</protein>
<reference evidence="2" key="1">
    <citation type="submission" date="2018-11" db="EMBL/GenBank/DDBJ databases">
        <authorList>
            <consortium name="Genoscope - CEA"/>
            <person name="William W."/>
        </authorList>
    </citation>
    <scope>NUCLEOTIDE SEQUENCE</scope>
</reference>
<gene>
    <name evidence="2" type="ORF">BRAA07T29286Z</name>
    <name evidence="1" type="ORF">BRAPAZ1V2_A07P17300.2</name>
</gene>
<organism evidence="2">
    <name type="scientific">Brassica campestris</name>
    <name type="common">Field mustard</name>
    <dbReference type="NCBI Taxonomy" id="3711"/>
    <lineage>
        <taxon>Eukaryota</taxon>
        <taxon>Viridiplantae</taxon>
        <taxon>Streptophyta</taxon>
        <taxon>Embryophyta</taxon>
        <taxon>Tracheophyta</taxon>
        <taxon>Spermatophyta</taxon>
        <taxon>Magnoliopsida</taxon>
        <taxon>eudicotyledons</taxon>
        <taxon>Gunneridae</taxon>
        <taxon>Pentapetalae</taxon>
        <taxon>rosids</taxon>
        <taxon>malvids</taxon>
        <taxon>Brassicales</taxon>
        <taxon>Brassicaceae</taxon>
        <taxon>Brassiceae</taxon>
        <taxon>Brassica</taxon>
    </lineage>
</organism>
<dbReference type="Gramene" id="A07p17300.2_BraZ1">
    <property type="protein sequence ID" value="A07p17300.2_BraZ1.CDS"/>
    <property type="gene ID" value="A07g17300.2_BraZ1"/>
</dbReference>
<evidence type="ECO:0000313" key="1">
    <source>
        <dbReference type="EMBL" id="CAG7902086.1"/>
    </source>
</evidence>
<evidence type="ECO:0000313" key="2">
    <source>
        <dbReference type="EMBL" id="VDC97961.1"/>
    </source>
</evidence>
<name>A0A3P6BP50_BRACM</name>
<dbReference type="Proteomes" id="UP000694005">
    <property type="component" value="Chromosome A07"/>
</dbReference>
<accession>A0A3P6BP50</accession>
<dbReference type="EMBL" id="LR031574">
    <property type="protein sequence ID" value="VDC97961.1"/>
    <property type="molecule type" value="Genomic_DNA"/>
</dbReference>